<dbReference type="EMBL" id="JXQQ01000028">
    <property type="protein sequence ID" value="KIQ31978.1"/>
    <property type="molecule type" value="Genomic_DNA"/>
</dbReference>
<evidence type="ECO:0000313" key="6">
    <source>
        <dbReference type="Proteomes" id="UP000032067"/>
    </source>
</evidence>
<comment type="caution">
    <text evidence="5">The sequence shown here is derived from an EMBL/GenBank/DDBJ whole genome shotgun (WGS) entry which is preliminary data.</text>
</comment>
<accession>A0A0D0LS05</accession>
<proteinExistence type="predicted"/>
<evidence type="ECO:0000256" key="3">
    <source>
        <dbReference type="ARBA" id="ARBA00023163"/>
    </source>
</evidence>
<dbReference type="InterPro" id="IPR050204">
    <property type="entry name" value="AraC_XylS_family_regulators"/>
</dbReference>
<dbReference type="PANTHER" id="PTHR46796">
    <property type="entry name" value="HTH-TYPE TRANSCRIPTIONAL ACTIVATOR RHAS-RELATED"/>
    <property type="match status" value="1"/>
</dbReference>
<dbReference type="PANTHER" id="PTHR46796:SF6">
    <property type="entry name" value="ARAC SUBFAMILY"/>
    <property type="match status" value="1"/>
</dbReference>
<sequence>MTGLAGMQGAPAVAAARYASCLFGEGVSDRSRAPATTAWHLAPTGARAEPIARHSERSTRLPAPMNLEIVAAHPFRAKGFFCEGRRGWVGHCEVPPSDMRAVPAANGVASDAGVSIWVIEKGDLVLEHPSAGHTRFGAGSVLLWDDMQPPRGHWDHARFGYVRLSLPRRKQGVEHAAPPEAGAARRLEHLGLAPFLAAQLNTFATHATTLTAADLGEVVGGIVQVAEALLKVVFAPPATVEASPDTERLQAVHRYIEHNLHRNDLSVADIARGTSMSRAQLYRLFAAQETSVHGTLREKRLQKSLNYLAQSDSKRQSIGAIGHACGFSDPAVFSKLFRQRFNLAPRDVRAAAGLGK</sequence>
<protein>
    <recommendedName>
        <fullName evidence="4">HTH araC/xylS-type domain-containing protein</fullName>
    </recommendedName>
</protein>
<gene>
    <name evidence="5" type="ORF">RT97_13000</name>
</gene>
<evidence type="ECO:0000313" key="5">
    <source>
        <dbReference type="EMBL" id="KIQ31978.1"/>
    </source>
</evidence>
<feature type="domain" description="HTH araC/xylS-type" evidence="4">
    <location>
        <begin position="250"/>
        <end position="351"/>
    </location>
</feature>
<dbReference type="Gene3D" id="1.10.10.60">
    <property type="entry name" value="Homeodomain-like"/>
    <property type="match status" value="1"/>
</dbReference>
<keyword evidence="2" id="KW-0238">DNA-binding</keyword>
<dbReference type="GO" id="GO:0003700">
    <property type="term" value="F:DNA-binding transcription factor activity"/>
    <property type="evidence" value="ECO:0007669"/>
    <property type="project" value="InterPro"/>
</dbReference>
<dbReference type="SMART" id="SM00342">
    <property type="entry name" value="HTH_ARAC"/>
    <property type="match status" value="1"/>
</dbReference>
<dbReference type="PROSITE" id="PS01124">
    <property type="entry name" value="HTH_ARAC_FAMILY_2"/>
    <property type="match status" value="1"/>
</dbReference>
<dbReference type="OrthoDB" id="9178898at2"/>
<dbReference type="InterPro" id="IPR018062">
    <property type="entry name" value="HTH_AraC-typ_CS"/>
</dbReference>
<dbReference type="Proteomes" id="UP000032067">
    <property type="component" value="Unassembled WGS sequence"/>
</dbReference>
<dbReference type="InterPro" id="IPR009057">
    <property type="entry name" value="Homeodomain-like_sf"/>
</dbReference>
<dbReference type="SUPFAM" id="SSF46689">
    <property type="entry name" value="Homeodomain-like"/>
    <property type="match status" value="1"/>
</dbReference>
<evidence type="ECO:0000256" key="1">
    <source>
        <dbReference type="ARBA" id="ARBA00023015"/>
    </source>
</evidence>
<evidence type="ECO:0000256" key="2">
    <source>
        <dbReference type="ARBA" id="ARBA00023125"/>
    </source>
</evidence>
<name>A0A0D0LS05_VARPD</name>
<dbReference type="AlphaFoldDB" id="A0A0D0LS05"/>
<dbReference type="Pfam" id="PF12833">
    <property type="entry name" value="HTH_18"/>
    <property type="match status" value="1"/>
</dbReference>
<dbReference type="RefSeq" id="WP_042579192.1">
    <property type="nucleotide sequence ID" value="NZ_JXQQ01000028.1"/>
</dbReference>
<keyword evidence="3" id="KW-0804">Transcription</keyword>
<keyword evidence="1" id="KW-0805">Transcription regulation</keyword>
<reference evidence="5 6" key="1">
    <citation type="submission" date="2014-12" db="EMBL/GenBank/DDBJ databases">
        <title>16Stimator: statistical estimation of ribosomal gene copy numbers from draft genome assemblies.</title>
        <authorList>
            <person name="Perisin M.A."/>
            <person name="Vetter M."/>
            <person name="Gilbert J.A."/>
            <person name="Bergelson J."/>
        </authorList>
    </citation>
    <scope>NUCLEOTIDE SEQUENCE [LARGE SCALE GENOMIC DNA]</scope>
    <source>
        <strain evidence="5 6">MEDvA23</strain>
    </source>
</reference>
<dbReference type="InterPro" id="IPR018060">
    <property type="entry name" value="HTH_AraC"/>
</dbReference>
<evidence type="ECO:0000259" key="4">
    <source>
        <dbReference type="PROSITE" id="PS01124"/>
    </source>
</evidence>
<dbReference type="PROSITE" id="PS00041">
    <property type="entry name" value="HTH_ARAC_FAMILY_1"/>
    <property type="match status" value="1"/>
</dbReference>
<dbReference type="GO" id="GO:0043565">
    <property type="term" value="F:sequence-specific DNA binding"/>
    <property type="evidence" value="ECO:0007669"/>
    <property type="project" value="InterPro"/>
</dbReference>
<organism evidence="5 6">
    <name type="scientific">Variovorax paradoxus</name>
    <dbReference type="NCBI Taxonomy" id="34073"/>
    <lineage>
        <taxon>Bacteria</taxon>
        <taxon>Pseudomonadati</taxon>
        <taxon>Pseudomonadota</taxon>
        <taxon>Betaproteobacteria</taxon>
        <taxon>Burkholderiales</taxon>
        <taxon>Comamonadaceae</taxon>
        <taxon>Variovorax</taxon>
    </lineage>
</organism>